<reference evidence="2" key="1">
    <citation type="submission" date="2018-02" db="EMBL/GenBank/DDBJ databases">
        <title>Rhizophora mucronata_Transcriptome.</title>
        <authorList>
            <person name="Meera S.P."/>
            <person name="Sreeshan A."/>
            <person name="Augustine A."/>
        </authorList>
    </citation>
    <scope>NUCLEOTIDE SEQUENCE</scope>
    <source>
        <tissue evidence="2">Leaf</tissue>
    </source>
</reference>
<feature type="region of interest" description="Disordered" evidence="1">
    <location>
        <begin position="40"/>
        <end position="63"/>
    </location>
</feature>
<proteinExistence type="predicted"/>
<evidence type="ECO:0000313" key="2">
    <source>
        <dbReference type="EMBL" id="MBX55388.1"/>
    </source>
</evidence>
<evidence type="ECO:0000256" key="1">
    <source>
        <dbReference type="SAM" id="MobiDB-lite"/>
    </source>
</evidence>
<sequence>MLYAVMFSQRHLRPCNSLELLTFSNKKTVHKPSENDCYSAKLPEIRRQRSKTTSNTLKRTKSS</sequence>
<name>A0A2P2PKX0_RHIMU</name>
<dbReference type="EMBL" id="GGEC01074904">
    <property type="protein sequence ID" value="MBX55388.1"/>
    <property type="molecule type" value="Transcribed_RNA"/>
</dbReference>
<organism evidence="2">
    <name type="scientific">Rhizophora mucronata</name>
    <name type="common">Asiatic mangrove</name>
    <dbReference type="NCBI Taxonomy" id="61149"/>
    <lineage>
        <taxon>Eukaryota</taxon>
        <taxon>Viridiplantae</taxon>
        <taxon>Streptophyta</taxon>
        <taxon>Embryophyta</taxon>
        <taxon>Tracheophyta</taxon>
        <taxon>Spermatophyta</taxon>
        <taxon>Magnoliopsida</taxon>
        <taxon>eudicotyledons</taxon>
        <taxon>Gunneridae</taxon>
        <taxon>Pentapetalae</taxon>
        <taxon>rosids</taxon>
        <taxon>fabids</taxon>
        <taxon>Malpighiales</taxon>
        <taxon>Rhizophoraceae</taxon>
        <taxon>Rhizophora</taxon>
    </lineage>
</organism>
<accession>A0A2P2PKX0</accession>
<dbReference type="AlphaFoldDB" id="A0A2P2PKX0"/>
<protein>
    <submittedName>
        <fullName evidence="2">Uncharacterized protein</fullName>
    </submittedName>
</protein>